<dbReference type="Proteomes" id="UP000200980">
    <property type="component" value="Unassembled WGS sequence"/>
</dbReference>
<dbReference type="GO" id="GO:0042256">
    <property type="term" value="P:cytosolic ribosome assembly"/>
    <property type="evidence" value="ECO:0007669"/>
    <property type="project" value="UniProtKB-UniRule"/>
</dbReference>
<dbReference type="PANTHER" id="PTHR21043">
    <property type="entry name" value="IOJAP SUPERFAMILY ORTHOLOG"/>
    <property type="match status" value="1"/>
</dbReference>
<dbReference type="InterPro" id="IPR004394">
    <property type="entry name" value="Iojap/RsfS/C7orf30"/>
</dbReference>
<proteinExistence type="inferred from homology"/>
<organism evidence="3 4">
    <name type="scientific">Bombella intestini</name>
    <dbReference type="NCBI Taxonomy" id="1539051"/>
    <lineage>
        <taxon>Bacteria</taxon>
        <taxon>Pseudomonadati</taxon>
        <taxon>Pseudomonadota</taxon>
        <taxon>Alphaproteobacteria</taxon>
        <taxon>Acetobacterales</taxon>
        <taxon>Acetobacteraceae</taxon>
        <taxon>Bombella</taxon>
    </lineage>
</organism>
<keyword evidence="4" id="KW-1185">Reference proteome</keyword>
<keyword evidence="2" id="KW-0810">Translation regulation</keyword>
<comment type="subcellular location">
    <subcellularLocation>
        <location evidence="2">Cytoplasm</location>
    </subcellularLocation>
</comment>
<keyword evidence="2" id="KW-0963">Cytoplasm</keyword>
<dbReference type="GO" id="GO:0017148">
    <property type="term" value="P:negative regulation of translation"/>
    <property type="evidence" value="ECO:0007669"/>
    <property type="project" value="UniProtKB-UniRule"/>
</dbReference>
<dbReference type="GO" id="GO:0005737">
    <property type="term" value="C:cytoplasm"/>
    <property type="evidence" value="ECO:0007669"/>
    <property type="project" value="UniProtKB-SubCell"/>
</dbReference>
<evidence type="ECO:0000313" key="4">
    <source>
        <dbReference type="Proteomes" id="UP000200980"/>
    </source>
</evidence>
<sequence>MVDCFASKRAVSPVCRSGVSIIINETEIPASAPLSEEGLARLLSVITESLDEDKAENIVVLDLTGRAGFAERMVIASGLSERQISAMAQHLERRLKEENLARPQIEGDQGSDWVLMDAGDVVVHLFMPESRELYALERMWGGDFEAAAEEIAVE</sequence>
<evidence type="ECO:0000256" key="1">
    <source>
        <dbReference type="ARBA" id="ARBA00010574"/>
    </source>
</evidence>
<comment type="subunit">
    <text evidence="2">Interacts with ribosomal protein uL14 (rplN).</text>
</comment>
<dbReference type="HAMAP" id="MF_01477">
    <property type="entry name" value="Iojap_RsfS"/>
    <property type="match status" value="1"/>
</dbReference>
<dbReference type="NCBIfam" id="TIGR00090">
    <property type="entry name" value="rsfS_iojap_ybeB"/>
    <property type="match status" value="1"/>
</dbReference>
<dbReference type="Pfam" id="PF02410">
    <property type="entry name" value="RsfS"/>
    <property type="match status" value="1"/>
</dbReference>
<dbReference type="GO" id="GO:0043023">
    <property type="term" value="F:ribosomal large subunit binding"/>
    <property type="evidence" value="ECO:0007669"/>
    <property type="project" value="TreeGrafter"/>
</dbReference>
<dbReference type="Gene3D" id="3.30.460.10">
    <property type="entry name" value="Beta Polymerase, domain 2"/>
    <property type="match status" value="1"/>
</dbReference>
<gene>
    <name evidence="2" type="primary">rsfS</name>
    <name evidence="3" type="ORF">AL01_08030</name>
</gene>
<dbReference type="SUPFAM" id="SSF81301">
    <property type="entry name" value="Nucleotidyltransferase"/>
    <property type="match status" value="1"/>
</dbReference>
<reference evidence="3 4" key="1">
    <citation type="journal article" date="2016" name="PLoS ONE">
        <title>Whole-Genome Sequence Analysis of Bombella intestini LMG 28161T, a Novel Acetic Acid Bacterium Isolated from the Crop of a Red-Tailed Bumble Bee, Bombus lapidarius.</title>
        <authorList>
            <person name="Li L."/>
            <person name="Illeghems K."/>
            <person name="Van Kerrebroeck S."/>
            <person name="Borremans W."/>
            <person name="Cleenwerck I."/>
            <person name="Smagghe G."/>
            <person name="De Vuyst L."/>
            <person name="Vandamme P."/>
        </authorList>
    </citation>
    <scope>NUCLEOTIDE SEQUENCE [LARGE SCALE GENOMIC DNA]</scope>
    <source>
        <strain evidence="3 4">R-52487</strain>
    </source>
</reference>
<comment type="similarity">
    <text evidence="1 2">Belongs to the Iojap/RsfS family.</text>
</comment>
<dbReference type="GO" id="GO:0090071">
    <property type="term" value="P:negative regulation of ribosome biogenesis"/>
    <property type="evidence" value="ECO:0007669"/>
    <property type="project" value="UniProtKB-UniRule"/>
</dbReference>
<keyword evidence="2" id="KW-0678">Repressor</keyword>
<dbReference type="InterPro" id="IPR043519">
    <property type="entry name" value="NT_sf"/>
</dbReference>
<protein>
    <recommendedName>
        <fullName evidence="2">Ribosomal silencing factor RsfS</fullName>
    </recommendedName>
</protein>
<accession>A0A1S8GP51</accession>
<dbReference type="STRING" id="1539051.AL01_08030"/>
<name>A0A1S8GP51_9PROT</name>
<evidence type="ECO:0000313" key="3">
    <source>
        <dbReference type="EMBL" id="OOL17892.1"/>
    </source>
</evidence>
<evidence type="ECO:0000256" key="2">
    <source>
        <dbReference type="HAMAP-Rule" id="MF_01477"/>
    </source>
</evidence>
<dbReference type="AlphaFoldDB" id="A0A1S8GP51"/>
<comment type="caution">
    <text evidence="3">The sequence shown here is derived from an EMBL/GenBank/DDBJ whole genome shotgun (WGS) entry which is preliminary data.</text>
</comment>
<comment type="function">
    <text evidence="2">Functions as a ribosomal silencing factor. Interacts with ribosomal protein uL14 (rplN), blocking formation of intersubunit bridge B8. Prevents association of the 30S and 50S ribosomal subunits and the formation of functional ribosomes, thus repressing translation.</text>
</comment>
<dbReference type="PANTHER" id="PTHR21043:SF0">
    <property type="entry name" value="MITOCHONDRIAL ASSEMBLY OF RIBOSOMAL LARGE SUBUNIT PROTEIN 1"/>
    <property type="match status" value="1"/>
</dbReference>
<dbReference type="EMBL" id="JATM01000004">
    <property type="protein sequence ID" value="OOL17892.1"/>
    <property type="molecule type" value="Genomic_DNA"/>
</dbReference>